<dbReference type="Gene3D" id="4.10.75.10">
    <property type="entry name" value="Elafin-like"/>
    <property type="match status" value="2"/>
</dbReference>
<dbReference type="PROSITE" id="PS51390">
    <property type="entry name" value="WAP"/>
    <property type="match status" value="2"/>
</dbReference>
<dbReference type="EMBL" id="LODT01000031">
    <property type="protein sequence ID" value="KYQ92261.1"/>
    <property type="molecule type" value="Genomic_DNA"/>
</dbReference>
<evidence type="ECO:0000313" key="4">
    <source>
        <dbReference type="Proteomes" id="UP000076078"/>
    </source>
</evidence>
<keyword evidence="4" id="KW-1185">Reference proteome</keyword>
<name>A0A151ZE87_TIELA</name>
<evidence type="ECO:0000259" key="2">
    <source>
        <dbReference type="PROSITE" id="PS51390"/>
    </source>
</evidence>
<dbReference type="SUPFAM" id="SSF57256">
    <property type="entry name" value="Elafin-like"/>
    <property type="match status" value="1"/>
</dbReference>
<evidence type="ECO:0000313" key="3">
    <source>
        <dbReference type="EMBL" id="KYQ92261.1"/>
    </source>
</evidence>
<dbReference type="InterPro" id="IPR036645">
    <property type="entry name" value="Elafin-like_sf"/>
</dbReference>
<feature type="chain" id="PRO_5007593181" description="WAP domain-containing protein" evidence="1">
    <location>
        <begin position="23"/>
        <end position="132"/>
    </location>
</feature>
<sequence>MKSFKFLLILFILVIIIQAAYSKNSKQCPEPTNNKTCIQHEYKCHQDSDCDGKKDEKCCEVEAGCLTKCVKKSDLVKLKSEKQCPSPTNEHVCVRHDRQCRDDSSCKKGLKCCEVEVGCLTKCVKGIKASDA</sequence>
<dbReference type="InParanoid" id="A0A151ZE87"/>
<evidence type="ECO:0000256" key="1">
    <source>
        <dbReference type="SAM" id="SignalP"/>
    </source>
</evidence>
<feature type="domain" description="WAP" evidence="2">
    <location>
        <begin position="76"/>
        <end position="127"/>
    </location>
</feature>
<protein>
    <recommendedName>
        <fullName evidence="2">WAP domain-containing protein</fullName>
    </recommendedName>
</protein>
<keyword evidence="1" id="KW-0732">Signal</keyword>
<proteinExistence type="predicted"/>
<dbReference type="InterPro" id="IPR008197">
    <property type="entry name" value="WAP_dom"/>
</dbReference>
<dbReference type="AlphaFoldDB" id="A0A151ZE87"/>
<dbReference type="GO" id="GO:0005576">
    <property type="term" value="C:extracellular region"/>
    <property type="evidence" value="ECO:0007669"/>
    <property type="project" value="InterPro"/>
</dbReference>
<dbReference type="GO" id="GO:0030414">
    <property type="term" value="F:peptidase inhibitor activity"/>
    <property type="evidence" value="ECO:0007669"/>
    <property type="project" value="InterPro"/>
</dbReference>
<gene>
    <name evidence="3" type="ORF">DLAC_07109</name>
</gene>
<comment type="caution">
    <text evidence="3">The sequence shown here is derived from an EMBL/GenBank/DDBJ whole genome shotgun (WGS) entry which is preliminary data.</text>
</comment>
<accession>A0A151ZE87</accession>
<organism evidence="3 4">
    <name type="scientific">Tieghemostelium lacteum</name>
    <name type="common">Slime mold</name>
    <name type="synonym">Dictyostelium lacteum</name>
    <dbReference type="NCBI Taxonomy" id="361077"/>
    <lineage>
        <taxon>Eukaryota</taxon>
        <taxon>Amoebozoa</taxon>
        <taxon>Evosea</taxon>
        <taxon>Eumycetozoa</taxon>
        <taxon>Dictyostelia</taxon>
        <taxon>Dictyosteliales</taxon>
        <taxon>Raperosteliaceae</taxon>
        <taxon>Tieghemostelium</taxon>
    </lineage>
</organism>
<dbReference type="Pfam" id="PF00095">
    <property type="entry name" value="WAP"/>
    <property type="match status" value="2"/>
</dbReference>
<feature type="signal peptide" evidence="1">
    <location>
        <begin position="1"/>
        <end position="22"/>
    </location>
</feature>
<reference evidence="3 4" key="1">
    <citation type="submission" date="2015-12" db="EMBL/GenBank/DDBJ databases">
        <title>Dictyostelia acquired genes for synthesis and detection of signals that induce cell-type specialization by lateral gene transfer from prokaryotes.</title>
        <authorList>
            <person name="Gloeckner G."/>
            <person name="Schaap P."/>
        </authorList>
    </citation>
    <scope>NUCLEOTIDE SEQUENCE [LARGE SCALE GENOMIC DNA]</scope>
    <source>
        <strain evidence="3 4">TK</strain>
    </source>
</reference>
<feature type="domain" description="WAP" evidence="2">
    <location>
        <begin position="20"/>
        <end position="73"/>
    </location>
</feature>
<dbReference type="Proteomes" id="UP000076078">
    <property type="component" value="Unassembled WGS sequence"/>
</dbReference>